<sequence>MALTSLLVPTYRQMLGSLSAWLDKAQAQRQAPDADALLSARLAPDMFPLATQIRFACVQAWEGAYRLRGRDFPPIVQAMLDEGRAAGERPGTMAAAQGRIADTLAMLDGLAADALDMDTDAPIAHDLPNGMIFDLTAQGYARDWTLPQFYFHIMTAYALLRSTGVPLGKGDYVAHLLPSLRAGTMPGH</sequence>
<dbReference type="InterPro" id="IPR034660">
    <property type="entry name" value="DinB/YfiT-like"/>
</dbReference>
<gene>
    <name evidence="1" type="ORF">Q4610_12585</name>
</gene>
<dbReference type="PANTHER" id="PTHR36922">
    <property type="entry name" value="BLL2446 PROTEIN"/>
    <property type="match status" value="1"/>
</dbReference>
<evidence type="ECO:0000313" key="2">
    <source>
        <dbReference type="Proteomes" id="UP001176471"/>
    </source>
</evidence>
<dbReference type="InterPro" id="IPR018531">
    <property type="entry name" value="DUF1993"/>
</dbReference>
<dbReference type="Gene3D" id="1.20.120.450">
    <property type="entry name" value="dinb family like domain"/>
    <property type="match status" value="1"/>
</dbReference>
<dbReference type="Pfam" id="PF09351">
    <property type="entry name" value="DUF1993"/>
    <property type="match status" value="1"/>
</dbReference>
<dbReference type="Proteomes" id="UP001176471">
    <property type="component" value="Unassembled WGS sequence"/>
</dbReference>
<dbReference type="EMBL" id="JAUQOM010000006">
    <property type="protein sequence ID" value="MDO7835882.1"/>
    <property type="molecule type" value="Genomic_DNA"/>
</dbReference>
<name>A0ABT8ZNV8_9SPHN</name>
<dbReference type="RefSeq" id="WP_304536311.1">
    <property type="nucleotide sequence ID" value="NZ_JAUQOM010000006.1"/>
</dbReference>
<comment type="caution">
    <text evidence="1">The sequence shown here is derived from an EMBL/GenBank/DDBJ whole genome shotgun (WGS) entry which is preliminary data.</text>
</comment>
<reference evidence="1" key="1">
    <citation type="submission" date="2023-07" db="EMBL/GenBank/DDBJ databases">
        <title>Bacterial whole genome sequence for Sphingobium sp. HBC34.</title>
        <authorList>
            <person name="Le V."/>
            <person name="Ko S.-R."/>
            <person name="Ahn C.-Y."/>
            <person name="Oh H.-M."/>
        </authorList>
    </citation>
    <scope>NUCLEOTIDE SEQUENCE</scope>
    <source>
        <strain evidence="1">HBC34</strain>
    </source>
</reference>
<dbReference type="PANTHER" id="PTHR36922:SF1">
    <property type="entry name" value="DUF1993 DOMAIN-CONTAINING PROTEIN"/>
    <property type="match status" value="1"/>
</dbReference>
<keyword evidence="2" id="KW-1185">Reference proteome</keyword>
<proteinExistence type="predicted"/>
<accession>A0ABT8ZNV8</accession>
<evidence type="ECO:0000313" key="1">
    <source>
        <dbReference type="EMBL" id="MDO7835882.1"/>
    </source>
</evidence>
<protein>
    <submittedName>
        <fullName evidence="1">DUF1993 domain-containing protein</fullName>
    </submittedName>
</protein>
<organism evidence="1 2">
    <name type="scientific">Sphingobium cyanobacteriorum</name>
    <dbReference type="NCBI Taxonomy" id="3063954"/>
    <lineage>
        <taxon>Bacteria</taxon>
        <taxon>Pseudomonadati</taxon>
        <taxon>Pseudomonadota</taxon>
        <taxon>Alphaproteobacteria</taxon>
        <taxon>Sphingomonadales</taxon>
        <taxon>Sphingomonadaceae</taxon>
        <taxon>Sphingobium</taxon>
    </lineage>
</organism>
<dbReference type="SUPFAM" id="SSF109854">
    <property type="entry name" value="DinB/YfiT-like putative metalloenzymes"/>
    <property type="match status" value="1"/>
</dbReference>